<evidence type="ECO:0000256" key="4">
    <source>
        <dbReference type="ARBA" id="ARBA00022989"/>
    </source>
</evidence>
<evidence type="ECO:0000313" key="8">
    <source>
        <dbReference type="Proteomes" id="UP001153709"/>
    </source>
</evidence>
<organism evidence="7 8">
    <name type="scientific">Diabrotica balteata</name>
    <name type="common">Banded cucumber beetle</name>
    <dbReference type="NCBI Taxonomy" id="107213"/>
    <lineage>
        <taxon>Eukaryota</taxon>
        <taxon>Metazoa</taxon>
        <taxon>Ecdysozoa</taxon>
        <taxon>Arthropoda</taxon>
        <taxon>Hexapoda</taxon>
        <taxon>Insecta</taxon>
        <taxon>Pterygota</taxon>
        <taxon>Neoptera</taxon>
        <taxon>Endopterygota</taxon>
        <taxon>Coleoptera</taxon>
        <taxon>Polyphaga</taxon>
        <taxon>Cucujiformia</taxon>
        <taxon>Chrysomeloidea</taxon>
        <taxon>Chrysomelidae</taxon>
        <taxon>Galerucinae</taxon>
        <taxon>Diabroticina</taxon>
        <taxon>Diabroticites</taxon>
        <taxon>Diabrotica</taxon>
    </lineage>
</organism>
<proteinExistence type="predicted"/>
<dbReference type="GO" id="GO:0050909">
    <property type="term" value="P:sensory perception of taste"/>
    <property type="evidence" value="ECO:0007669"/>
    <property type="project" value="InterPro"/>
</dbReference>
<evidence type="ECO:0000313" key="7">
    <source>
        <dbReference type="EMBL" id="CAG9826180.1"/>
    </source>
</evidence>
<keyword evidence="8" id="KW-1185">Reference proteome</keyword>
<dbReference type="GO" id="GO:0005886">
    <property type="term" value="C:plasma membrane"/>
    <property type="evidence" value="ECO:0007669"/>
    <property type="project" value="UniProtKB-SubCell"/>
</dbReference>
<dbReference type="EMBL" id="OU898276">
    <property type="protein sequence ID" value="CAG9826180.1"/>
    <property type="molecule type" value="Genomic_DNA"/>
</dbReference>
<dbReference type="InterPro" id="IPR013604">
    <property type="entry name" value="7TM_chemorcpt"/>
</dbReference>
<keyword evidence="3 6" id="KW-0812">Transmembrane</keyword>
<evidence type="ECO:0000256" key="6">
    <source>
        <dbReference type="SAM" id="Phobius"/>
    </source>
</evidence>
<comment type="subcellular location">
    <subcellularLocation>
        <location evidence="1">Cell membrane</location>
        <topology evidence="1">Multi-pass membrane protein</topology>
    </subcellularLocation>
</comment>
<accession>A0A9N9SK60</accession>
<protein>
    <submittedName>
        <fullName evidence="7">Uncharacterized protein</fullName>
    </submittedName>
</protein>
<evidence type="ECO:0000256" key="2">
    <source>
        <dbReference type="ARBA" id="ARBA00022475"/>
    </source>
</evidence>
<keyword evidence="4 6" id="KW-1133">Transmembrane helix</keyword>
<dbReference type="Proteomes" id="UP001153709">
    <property type="component" value="Chromosome 1"/>
</dbReference>
<feature type="transmembrane region" description="Helical" evidence="6">
    <location>
        <begin position="87"/>
        <end position="106"/>
    </location>
</feature>
<keyword evidence="5 6" id="KW-0472">Membrane</keyword>
<evidence type="ECO:0000256" key="1">
    <source>
        <dbReference type="ARBA" id="ARBA00004651"/>
    </source>
</evidence>
<dbReference type="AlphaFoldDB" id="A0A9N9SK60"/>
<gene>
    <name evidence="7" type="ORF">DIABBA_LOCUS321</name>
</gene>
<feature type="transmembrane region" description="Helical" evidence="6">
    <location>
        <begin position="47"/>
        <end position="66"/>
    </location>
</feature>
<sequence>MNKFIECVTDSVIDEGTLTNQLEGIRTKYQNINTLTETLNEIYSTRILFLLLSIELSLITNTLFFARQKDTAYQRKQHPLYYLKSGSMLLMNVAYLTTMCVISSLMSKEAQRTVHILHTLKNRSEDLNETMSRKIFTQIELEEEAVAIFASDTESEVDPFKTSGFTRLLVAPMMKTTIHQDVKEM</sequence>
<evidence type="ECO:0000256" key="3">
    <source>
        <dbReference type="ARBA" id="ARBA00022692"/>
    </source>
</evidence>
<name>A0A9N9SK60_DIABA</name>
<reference evidence="7" key="1">
    <citation type="submission" date="2022-01" db="EMBL/GenBank/DDBJ databases">
        <authorList>
            <person name="King R."/>
        </authorList>
    </citation>
    <scope>NUCLEOTIDE SEQUENCE</scope>
</reference>
<evidence type="ECO:0000256" key="5">
    <source>
        <dbReference type="ARBA" id="ARBA00023136"/>
    </source>
</evidence>
<dbReference type="Pfam" id="PF08395">
    <property type="entry name" value="7tm_7"/>
    <property type="match status" value="1"/>
</dbReference>
<keyword evidence="2" id="KW-1003">Cell membrane</keyword>